<keyword evidence="4" id="KW-1185">Reference proteome</keyword>
<evidence type="ECO:0000313" key="4">
    <source>
        <dbReference type="Proteomes" id="UP000053424"/>
    </source>
</evidence>
<sequence>MSATRTASRRPIPPTIRTSRPAGINVNYKPPATVESIRTGWQHTCQASAIVSGLLAGVAAQLLSFFRSEDVYKRRPTSQGAKDTVLALCYATLLLNVAAMISAFMVIDKMGSLTMNGATIPPPQIGRFYGTHVGLLVKFGGSPNWRYMFWHWLICFYGGVVCLILLVLVFIWLQEPLSIGVVMTGLVGFAIIPSLVFLVMDS</sequence>
<dbReference type="HOGENOM" id="CLU_114617_0_0_1"/>
<dbReference type="OrthoDB" id="3225366at2759"/>
<feature type="transmembrane region" description="Helical" evidence="2">
    <location>
        <begin position="85"/>
        <end position="107"/>
    </location>
</feature>
<keyword evidence="2" id="KW-1133">Transmembrane helix</keyword>
<keyword evidence="2" id="KW-0812">Transmembrane</keyword>
<proteinExistence type="predicted"/>
<name>A0A0C2Y4Z1_HEBCY</name>
<feature type="transmembrane region" description="Helical" evidence="2">
    <location>
        <begin position="149"/>
        <end position="173"/>
    </location>
</feature>
<evidence type="ECO:0000313" key="3">
    <source>
        <dbReference type="EMBL" id="KIM44943.1"/>
    </source>
</evidence>
<reference evidence="3 4" key="1">
    <citation type="submission" date="2014-04" db="EMBL/GenBank/DDBJ databases">
        <authorList>
            <consortium name="DOE Joint Genome Institute"/>
            <person name="Kuo A."/>
            <person name="Gay G."/>
            <person name="Dore J."/>
            <person name="Kohler A."/>
            <person name="Nagy L.G."/>
            <person name="Floudas D."/>
            <person name="Copeland A."/>
            <person name="Barry K.W."/>
            <person name="Cichocki N."/>
            <person name="Veneault-Fourrey C."/>
            <person name="LaButti K."/>
            <person name="Lindquist E.A."/>
            <person name="Lipzen A."/>
            <person name="Lundell T."/>
            <person name="Morin E."/>
            <person name="Murat C."/>
            <person name="Sun H."/>
            <person name="Tunlid A."/>
            <person name="Henrissat B."/>
            <person name="Grigoriev I.V."/>
            <person name="Hibbett D.S."/>
            <person name="Martin F."/>
            <person name="Nordberg H.P."/>
            <person name="Cantor M.N."/>
            <person name="Hua S.X."/>
        </authorList>
    </citation>
    <scope>NUCLEOTIDE SEQUENCE [LARGE SCALE GENOMIC DNA]</scope>
    <source>
        <strain evidence="4">h7</strain>
    </source>
</reference>
<accession>A0A0C2Y4Z1</accession>
<reference evidence="4" key="2">
    <citation type="submission" date="2015-01" db="EMBL/GenBank/DDBJ databases">
        <title>Evolutionary Origins and Diversification of the Mycorrhizal Mutualists.</title>
        <authorList>
            <consortium name="DOE Joint Genome Institute"/>
            <consortium name="Mycorrhizal Genomics Consortium"/>
            <person name="Kohler A."/>
            <person name="Kuo A."/>
            <person name="Nagy L.G."/>
            <person name="Floudas D."/>
            <person name="Copeland A."/>
            <person name="Barry K.W."/>
            <person name="Cichocki N."/>
            <person name="Veneault-Fourrey C."/>
            <person name="LaButti K."/>
            <person name="Lindquist E.A."/>
            <person name="Lipzen A."/>
            <person name="Lundell T."/>
            <person name="Morin E."/>
            <person name="Murat C."/>
            <person name="Riley R."/>
            <person name="Ohm R."/>
            <person name="Sun H."/>
            <person name="Tunlid A."/>
            <person name="Henrissat B."/>
            <person name="Grigoriev I.V."/>
            <person name="Hibbett D.S."/>
            <person name="Martin F."/>
        </authorList>
    </citation>
    <scope>NUCLEOTIDE SEQUENCE [LARGE SCALE GENOMIC DNA]</scope>
    <source>
        <strain evidence="4">h7</strain>
    </source>
</reference>
<feature type="transmembrane region" description="Helical" evidence="2">
    <location>
        <begin position="179"/>
        <end position="200"/>
    </location>
</feature>
<dbReference type="Proteomes" id="UP000053424">
    <property type="component" value="Unassembled WGS sequence"/>
</dbReference>
<organism evidence="3 4">
    <name type="scientific">Hebeloma cylindrosporum</name>
    <dbReference type="NCBI Taxonomy" id="76867"/>
    <lineage>
        <taxon>Eukaryota</taxon>
        <taxon>Fungi</taxon>
        <taxon>Dikarya</taxon>
        <taxon>Basidiomycota</taxon>
        <taxon>Agaricomycotina</taxon>
        <taxon>Agaricomycetes</taxon>
        <taxon>Agaricomycetidae</taxon>
        <taxon>Agaricales</taxon>
        <taxon>Agaricineae</taxon>
        <taxon>Hymenogastraceae</taxon>
        <taxon>Hebeloma</taxon>
    </lineage>
</organism>
<feature type="region of interest" description="Disordered" evidence="1">
    <location>
        <begin position="1"/>
        <end position="21"/>
    </location>
</feature>
<gene>
    <name evidence="3" type="ORF">M413DRAFT_367115</name>
</gene>
<dbReference type="AlphaFoldDB" id="A0A0C2Y4Z1"/>
<keyword evidence="2" id="KW-0472">Membrane</keyword>
<dbReference type="EMBL" id="KN831773">
    <property type="protein sequence ID" value="KIM44943.1"/>
    <property type="molecule type" value="Genomic_DNA"/>
</dbReference>
<evidence type="ECO:0000256" key="2">
    <source>
        <dbReference type="SAM" id="Phobius"/>
    </source>
</evidence>
<protein>
    <submittedName>
        <fullName evidence="3">Uncharacterized protein</fullName>
    </submittedName>
</protein>
<evidence type="ECO:0000256" key="1">
    <source>
        <dbReference type="SAM" id="MobiDB-lite"/>
    </source>
</evidence>